<organism evidence="2 3">
    <name type="scientific">Wandonia haliotis</name>
    <dbReference type="NCBI Taxonomy" id="574963"/>
    <lineage>
        <taxon>Bacteria</taxon>
        <taxon>Pseudomonadati</taxon>
        <taxon>Bacteroidota</taxon>
        <taxon>Flavobacteriia</taxon>
        <taxon>Flavobacteriales</taxon>
        <taxon>Crocinitomicaceae</taxon>
        <taxon>Wandonia</taxon>
    </lineage>
</organism>
<dbReference type="RefSeq" id="WP_343785832.1">
    <property type="nucleotide sequence ID" value="NZ_BAAAFH010000007.1"/>
</dbReference>
<feature type="signal peptide" evidence="1">
    <location>
        <begin position="1"/>
        <end position="21"/>
    </location>
</feature>
<comment type="caution">
    <text evidence="2">The sequence shown here is derived from an EMBL/GenBank/DDBJ whole genome shotgun (WGS) entry which is preliminary data.</text>
</comment>
<name>A0ABP3Y3L2_9FLAO</name>
<sequence>MKYVIKITVFLFMVSCGSAKVAELGSETAKKGEEVSQRAIDLYRSLSKQSEIEKAQRDRVKILTNPNPASMTIPDTKPQDFSEQIEKRIIAYRQLLEAYEYFEQLTDKKYSEKTEELGGALQESYNALEQLPDLPDEAASKLGSLLKKITEASQAKKIKEHSLVFHHLTEVYHILWEKEKAIWNAYLDRVYDDYIAELNTVKSQRYDAKKILELYDFPYSDEAVIILFYRLEQREKIVAHKKELVEQLNDVGEMLQELSTAHEKLAEKKITVSDILQALKEIENLLKDE</sequence>
<reference evidence="3" key="1">
    <citation type="journal article" date="2019" name="Int. J. Syst. Evol. Microbiol.">
        <title>The Global Catalogue of Microorganisms (GCM) 10K type strain sequencing project: providing services to taxonomists for standard genome sequencing and annotation.</title>
        <authorList>
            <consortium name="The Broad Institute Genomics Platform"/>
            <consortium name="The Broad Institute Genome Sequencing Center for Infectious Disease"/>
            <person name="Wu L."/>
            <person name="Ma J."/>
        </authorList>
    </citation>
    <scope>NUCLEOTIDE SEQUENCE [LARGE SCALE GENOMIC DNA]</scope>
    <source>
        <strain evidence="3">JCM 16083</strain>
    </source>
</reference>
<keyword evidence="3" id="KW-1185">Reference proteome</keyword>
<proteinExistence type="predicted"/>
<evidence type="ECO:0000313" key="3">
    <source>
        <dbReference type="Proteomes" id="UP001501126"/>
    </source>
</evidence>
<evidence type="ECO:0000313" key="2">
    <source>
        <dbReference type="EMBL" id="GAA0874911.1"/>
    </source>
</evidence>
<accession>A0ABP3Y3L2</accession>
<evidence type="ECO:0000256" key="1">
    <source>
        <dbReference type="SAM" id="SignalP"/>
    </source>
</evidence>
<dbReference type="EMBL" id="BAAAFH010000007">
    <property type="protein sequence ID" value="GAA0874911.1"/>
    <property type="molecule type" value="Genomic_DNA"/>
</dbReference>
<dbReference type="Proteomes" id="UP001501126">
    <property type="component" value="Unassembled WGS sequence"/>
</dbReference>
<gene>
    <name evidence="2" type="ORF">GCM10009118_13190</name>
</gene>
<keyword evidence="1" id="KW-0732">Signal</keyword>
<protein>
    <submittedName>
        <fullName evidence="2">Uncharacterized protein</fullName>
    </submittedName>
</protein>
<feature type="chain" id="PRO_5047004544" evidence="1">
    <location>
        <begin position="22"/>
        <end position="289"/>
    </location>
</feature>